<reference evidence="8 9" key="1">
    <citation type="submission" date="2023-07" db="EMBL/GenBank/DDBJ databases">
        <title>Genomic Encyclopedia of Type Strains, Phase IV (KMG-IV): sequencing the most valuable type-strain genomes for metagenomic binning, comparative biology and taxonomic classification.</title>
        <authorList>
            <person name="Goeker M."/>
        </authorList>
    </citation>
    <scope>NUCLEOTIDE SEQUENCE [LARGE SCALE GENOMIC DNA]</scope>
    <source>
        <strain evidence="8 9">DSM 9768</strain>
    </source>
</reference>
<name>A0ABT9ZSP1_9BACI</name>
<keyword evidence="8" id="KW-0347">Helicase</keyword>
<keyword evidence="5 6" id="KW-0234">DNA repair</keyword>
<evidence type="ECO:0000256" key="3">
    <source>
        <dbReference type="ARBA" id="ARBA00023125"/>
    </source>
</evidence>
<evidence type="ECO:0000313" key="8">
    <source>
        <dbReference type="EMBL" id="MDQ0254242.1"/>
    </source>
</evidence>
<dbReference type="InterPro" id="IPR000085">
    <property type="entry name" value="RuvA"/>
</dbReference>
<evidence type="ECO:0000259" key="7">
    <source>
        <dbReference type="SMART" id="SM00278"/>
    </source>
</evidence>
<protein>
    <recommendedName>
        <fullName evidence="6">Holliday junction branch migration complex subunit RuvA</fullName>
    </recommendedName>
</protein>
<gene>
    <name evidence="6" type="primary">ruvA</name>
    <name evidence="8" type="ORF">J2S74_001617</name>
</gene>
<evidence type="ECO:0000256" key="4">
    <source>
        <dbReference type="ARBA" id="ARBA00023172"/>
    </source>
</evidence>
<feature type="domain" description="Helix-hairpin-helix DNA-binding motif class 1" evidence="7">
    <location>
        <begin position="72"/>
        <end position="91"/>
    </location>
</feature>
<comment type="function">
    <text evidence="6">The RuvA-RuvB-RuvC complex processes Holliday junction (HJ) DNA during genetic recombination and DNA repair, while the RuvA-RuvB complex plays an important role in the rescue of blocked DNA replication forks via replication fork reversal (RFR). RuvA specifically binds to HJ cruciform DNA, conferring on it an open structure. The RuvB hexamer acts as an ATP-dependent pump, pulling dsDNA into and through the RuvAB complex. HJ branch migration allows RuvC to scan DNA until it finds its consensus sequence, where it cleaves and resolves the cruciform DNA.</text>
</comment>
<comment type="similarity">
    <text evidence="6">Belongs to the RuvA family.</text>
</comment>
<dbReference type="RefSeq" id="WP_307323928.1">
    <property type="nucleotide sequence ID" value="NZ_JAUSUG010000005.1"/>
</dbReference>
<dbReference type="Pfam" id="PF01330">
    <property type="entry name" value="RuvA_N"/>
    <property type="match status" value="1"/>
</dbReference>
<dbReference type="Gene3D" id="2.40.50.140">
    <property type="entry name" value="Nucleic acid-binding proteins"/>
    <property type="match status" value="1"/>
</dbReference>
<comment type="caution">
    <text evidence="8">The sequence shown here is derived from an EMBL/GenBank/DDBJ whole genome shotgun (WGS) entry which is preliminary data.</text>
</comment>
<dbReference type="InterPro" id="IPR036267">
    <property type="entry name" value="RuvA_C_sf"/>
</dbReference>
<dbReference type="InterPro" id="IPR003583">
    <property type="entry name" value="Hlx-hairpin-Hlx_DNA-bd_motif"/>
</dbReference>
<dbReference type="InterPro" id="IPR012340">
    <property type="entry name" value="NA-bd_OB-fold"/>
</dbReference>
<comment type="caution">
    <text evidence="6">Lacks conserved residue(s) required for the propagation of feature annotation.</text>
</comment>
<dbReference type="CDD" id="cd14332">
    <property type="entry name" value="UBA_RuvA_C"/>
    <property type="match status" value="1"/>
</dbReference>
<keyword evidence="4 6" id="KW-0233">DNA recombination</keyword>
<dbReference type="InterPro" id="IPR011114">
    <property type="entry name" value="RuvA_C"/>
</dbReference>
<dbReference type="SUPFAM" id="SSF47781">
    <property type="entry name" value="RuvA domain 2-like"/>
    <property type="match status" value="1"/>
</dbReference>
<dbReference type="Pfam" id="PF14520">
    <property type="entry name" value="HHH_5"/>
    <property type="match status" value="1"/>
</dbReference>
<evidence type="ECO:0000313" key="9">
    <source>
        <dbReference type="Proteomes" id="UP001230005"/>
    </source>
</evidence>
<keyword evidence="8" id="KW-0067">ATP-binding</keyword>
<dbReference type="GO" id="GO:0003678">
    <property type="term" value="F:DNA helicase activity"/>
    <property type="evidence" value="ECO:0007669"/>
    <property type="project" value="UniProtKB-EC"/>
</dbReference>
<keyword evidence="3 6" id="KW-0238">DNA-binding</keyword>
<keyword evidence="1 6" id="KW-0963">Cytoplasm</keyword>
<evidence type="ECO:0000256" key="6">
    <source>
        <dbReference type="HAMAP-Rule" id="MF_00031"/>
    </source>
</evidence>
<dbReference type="HAMAP" id="MF_00031">
    <property type="entry name" value="DNA_HJ_migration_RuvA"/>
    <property type="match status" value="1"/>
</dbReference>
<proteinExistence type="inferred from homology"/>
<accession>A0ABT9ZSP1</accession>
<feature type="region of interest" description="Domain III" evidence="6">
    <location>
        <begin position="155"/>
        <end position="204"/>
    </location>
</feature>
<dbReference type="SUPFAM" id="SSF50249">
    <property type="entry name" value="Nucleic acid-binding proteins"/>
    <property type="match status" value="1"/>
</dbReference>
<evidence type="ECO:0000256" key="1">
    <source>
        <dbReference type="ARBA" id="ARBA00022490"/>
    </source>
</evidence>
<comment type="subunit">
    <text evidence="6">Homotetramer. Forms an RuvA(8)-RuvB(12)-Holliday junction (HJ) complex. HJ DNA is sandwiched between 2 RuvA tetramers; dsDNA enters through RuvA and exits via RuvB. An RuvB hexamer assembles on each DNA strand where it exits the tetramer. Each RuvB hexamer is contacted by two RuvA subunits (via domain III) on 2 adjacent RuvB subunits; this complex drives branch migration. In the full resolvosome a probable DNA-RuvA(4)-RuvB(12)-RuvC(2) complex forms which resolves the HJ.</text>
</comment>
<dbReference type="Pfam" id="PF07499">
    <property type="entry name" value="RuvA_C"/>
    <property type="match status" value="1"/>
</dbReference>
<dbReference type="SUPFAM" id="SSF46929">
    <property type="entry name" value="DNA helicase RuvA subunit, C-terminal domain"/>
    <property type="match status" value="1"/>
</dbReference>
<feature type="domain" description="Helix-hairpin-helix DNA-binding motif class 1" evidence="7">
    <location>
        <begin position="107"/>
        <end position="126"/>
    </location>
</feature>
<evidence type="ECO:0000256" key="2">
    <source>
        <dbReference type="ARBA" id="ARBA00022763"/>
    </source>
</evidence>
<dbReference type="Gene3D" id="1.10.8.10">
    <property type="entry name" value="DNA helicase RuvA subunit, C-terminal domain"/>
    <property type="match status" value="1"/>
</dbReference>
<dbReference type="InterPro" id="IPR013849">
    <property type="entry name" value="DNA_helicase_Holl-junc_RuvA_I"/>
</dbReference>
<dbReference type="NCBIfam" id="TIGR00084">
    <property type="entry name" value="ruvA"/>
    <property type="match status" value="1"/>
</dbReference>
<comment type="domain">
    <text evidence="6">Has three domains with a flexible linker between the domains II and III and assumes an 'L' shape. Domain III is highly mobile and contacts RuvB.</text>
</comment>
<keyword evidence="2 6" id="KW-0227">DNA damage</keyword>
<keyword evidence="8" id="KW-0378">Hydrolase</keyword>
<organism evidence="8 9">
    <name type="scientific">Evansella vedderi</name>
    <dbReference type="NCBI Taxonomy" id="38282"/>
    <lineage>
        <taxon>Bacteria</taxon>
        <taxon>Bacillati</taxon>
        <taxon>Bacillota</taxon>
        <taxon>Bacilli</taxon>
        <taxon>Bacillales</taxon>
        <taxon>Bacillaceae</taxon>
        <taxon>Evansella</taxon>
    </lineage>
</organism>
<evidence type="ECO:0000256" key="5">
    <source>
        <dbReference type="ARBA" id="ARBA00023204"/>
    </source>
</evidence>
<comment type="subcellular location">
    <subcellularLocation>
        <location evidence="6">Cytoplasm</location>
    </subcellularLocation>
</comment>
<dbReference type="InterPro" id="IPR010994">
    <property type="entry name" value="RuvA_2-like"/>
</dbReference>
<dbReference type="SMART" id="SM00278">
    <property type="entry name" value="HhH1"/>
    <property type="match status" value="2"/>
</dbReference>
<dbReference type="EMBL" id="JAUSUG010000005">
    <property type="protein sequence ID" value="MDQ0254242.1"/>
    <property type="molecule type" value="Genomic_DNA"/>
</dbReference>
<keyword evidence="9" id="KW-1185">Reference proteome</keyword>
<keyword evidence="8" id="KW-0547">Nucleotide-binding</keyword>
<sequence length="204" mass="23237">MIECLTGKIVHIESDNITIDVNNVGYLVFCPNPYQFQQWKNEKATVYTYQHVREDAIRLYGFISREERRLFEKLLQVSGIGPKGALAILASGEPKLVVSAIENEDEKFLVKFPGVGKKTARQIILDLKGKLMELLPSHNWDDDIEADRVTADDCSNNKELNEAVEALKALGYVDREINKILPELNKEELSTDVYIKKALQLMLR</sequence>
<dbReference type="Gene3D" id="1.10.150.20">
    <property type="entry name" value="5' to 3' exonuclease, C-terminal subdomain"/>
    <property type="match status" value="1"/>
</dbReference>
<dbReference type="GO" id="GO:0016787">
    <property type="term" value="F:hydrolase activity"/>
    <property type="evidence" value="ECO:0007669"/>
    <property type="project" value="UniProtKB-KW"/>
</dbReference>
<dbReference type="Proteomes" id="UP001230005">
    <property type="component" value="Unassembled WGS sequence"/>
</dbReference>